<dbReference type="GeneID" id="108718229"/>
<dbReference type="PANTHER" id="PTHR10344">
    <property type="entry name" value="THYMIDYLATE KINASE"/>
    <property type="match status" value="1"/>
</dbReference>
<dbReference type="EC" id="2.7.4.14" evidence="16"/>
<evidence type="ECO:0000256" key="11">
    <source>
        <dbReference type="ARBA" id="ARBA00023054"/>
    </source>
</evidence>
<dbReference type="Proteomes" id="UP000186698">
    <property type="component" value="Chromosome 5S"/>
</dbReference>
<evidence type="ECO:0000256" key="3">
    <source>
        <dbReference type="ARBA" id="ARBA00012980"/>
    </source>
</evidence>
<keyword evidence="4" id="KW-0808">Transferase</keyword>
<evidence type="ECO:0000256" key="14">
    <source>
        <dbReference type="ARBA" id="ARBA00051396"/>
    </source>
</evidence>
<organism evidence="20 21">
    <name type="scientific">Xenopus laevis</name>
    <name type="common">African clawed frog</name>
    <dbReference type="NCBI Taxonomy" id="8355"/>
    <lineage>
        <taxon>Eukaryota</taxon>
        <taxon>Metazoa</taxon>
        <taxon>Chordata</taxon>
        <taxon>Craniata</taxon>
        <taxon>Vertebrata</taxon>
        <taxon>Euteleostomi</taxon>
        <taxon>Amphibia</taxon>
        <taxon>Batrachia</taxon>
        <taxon>Anura</taxon>
        <taxon>Pipoidea</taxon>
        <taxon>Pipidae</taxon>
        <taxon>Xenopodinae</taxon>
        <taxon>Xenopus</taxon>
        <taxon>Xenopus</taxon>
    </lineage>
</organism>
<keyword evidence="8" id="KW-0067">ATP-binding</keyword>
<comment type="subcellular location">
    <subcellularLocation>
        <location evidence="1">Mitochondrion</location>
    </subcellularLocation>
</comment>
<keyword evidence="20" id="KW-1185">Reference proteome</keyword>
<keyword evidence="9" id="KW-0809">Transit peptide</keyword>
<dbReference type="InterPro" id="IPR018094">
    <property type="entry name" value="Thymidylate_kinase"/>
</dbReference>
<dbReference type="PANTHER" id="PTHR10344:SF4">
    <property type="entry name" value="UMP-CMP KINASE 2, MITOCHONDRIAL"/>
    <property type="match status" value="1"/>
</dbReference>
<accession>A0A8J0VGC1</accession>
<dbReference type="AGR" id="Xenbase:XB-GENE-17334835"/>
<evidence type="ECO:0000259" key="19">
    <source>
        <dbReference type="Pfam" id="PF02223"/>
    </source>
</evidence>
<proteinExistence type="inferred from homology"/>
<evidence type="ECO:0000256" key="17">
    <source>
        <dbReference type="ARBA" id="ARBA00070686"/>
    </source>
</evidence>
<evidence type="ECO:0000256" key="1">
    <source>
        <dbReference type="ARBA" id="ARBA00004173"/>
    </source>
</evidence>
<dbReference type="Gene3D" id="3.40.50.300">
    <property type="entry name" value="P-loop containing nucleotide triphosphate hydrolases"/>
    <property type="match status" value="1"/>
</dbReference>
<dbReference type="AlphaFoldDB" id="A0A8J0VGC1"/>
<comment type="similarity">
    <text evidence="2">Belongs to the thymidylate kinase family.</text>
</comment>
<dbReference type="GO" id="GO:0005524">
    <property type="term" value="F:ATP binding"/>
    <property type="evidence" value="ECO:0007669"/>
    <property type="project" value="UniProtKB-KW"/>
</dbReference>
<evidence type="ECO:0000256" key="13">
    <source>
        <dbReference type="ARBA" id="ARBA00048743"/>
    </source>
</evidence>
<sequence length="470" mass="52897">MILGWSTVGLLSRLITKREAVRRQIEIISSACSYCISSSYSQIMGTSHNPCSTDWEHRIFAVDANPSLGYPEPFYFTSLTNKDRASPATSNEWPMLAHGGIALSVCITDPFPVSAARLHRSLGQQLAQLFSGTCHVLRLLSYLPQDPYASLLRGFFICDPQNCTSTQHRLKHLLSEHRQHISSFTYQQKPQGGIWQNVLELNGGEQEMEEHWQVVRMGEPDPSPFALNILHTAVYYSLSSTRAVLLQCSACIPEAARILELLDKCDTSAKKGRFPVIVIEGLDATGKSTLTESLKDSLKATLLRSPPDCISKWRKTFDDEPSLIKRAYYAAGNYVGACEIAKASMNSPVIVDRYWHSTAAYAIATEIVGSVHSLPPCHHEVYQWPRDLLRPDLVILLTVSDEERMRRMRGRGLEETKEEKELESNTMFRLKVEEAYKRIENPQCVIIDASPAKEMVLKETLNVVRKHCVI</sequence>
<dbReference type="EC" id="2.7.4.9" evidence="3"/>
<comment type="catalytic activity">
    <reaction evidence="14">
        <text>CMP + ATP = CDP + ADP</text>
        <dbReference type="Rhea" id="RHEA:11600"/>
        <dbReference type="ChEBI" id="CHEBI:30616"/>
        <dbReference type="ChEBI" id="CHEBI:58069"/>
        <dbReference type="ChEBI" id="CHEBI:60377"/>
        <dbReference type="ChEBI" id="CHEBI:456216"/>
        <dbReference type="EC" id="2.7.4.14"/>
    </reaction>
</comment>
<dbReference type="Xenbase" id="XB-GENE-17334835">
    <property type="gene designation" value="cmpk2.S"/>
</dbReference>
<keyword evidence="5" id="KW-0545">Nucleotide biosynthesis</keyword>
<evidence type="ECO:0000256" key="4">
    <source>
        <dbReference type="ARBA" id="ARBA00022679"/>
    </source>
</evidence>
<gene>
    <name evidence="21 22" type="primary">cmpk2.S</name>
</gene>
<dbReference type="CTD" id="108718229"/>
<dbReference type="GO" id="GO:0004550">
    <property type="term" value="F:nucleoside diphosphate kinase activity"/>
    <property type="evidence" value="ECO:0007669"/>
    <property type="project" value="TreeGrafter"/>
</dbReference>
<comment type="catalytic activity">
    <reaction evidence="15">
        <text>dCMP + ATP = dCDP + ADP</text>
        <dbReference type="Rhea" id="RHEA:25094"/>
        <dbReference type="ChEBI" id="CHEBI:30616"/>
        <dbReference type="ChEBI" id="CHEBI:57566"/>
        <dbReference type="ChEBI" id="CHEBI:58593"/>
        <dbReference type="ChEBI" id="CHEBI:456216"/>
        <dbReference type="EC" id="2.7.4.14"/>
    </reaction>
</comment>
<evidence type="ECO:0000256" key="18">
    <source>
        <dbReference type="ARBA" id="ARBA00076149"/>
    </source>
</evidence>
<dbReference type="SUPFAM" id="SSF52540">
    <property type="entry name" value="P-loop containing nucleoside triphosphate hydrolases"/>
    <property type="match status" value="1"/>
</dbReference>
<dbReference type="Pfam" id="PF02223">
    <property type="entry name" value="Thymidylate_kin"/>
    <property type="match status" value="1"/>
</dbReference>
<dbReference type="InterPro" id="IPR039430">
    <property type="entry name" value="Thymidylate_kin-like_dom"/>
</dbReference>
<comment type="catalytic activity">
    <reaction evidence="13">
        <text>dTMP + ATP = dTDP + ADP</text>
        <dbReference type="Rhea" id="RHEA:13517"/>
        <dbReference type="ChEBI" id="CHEBI:30616"/>
        <dbReference type="ChEBI" id="CHEBI:58369"/>
        <dbReference type="ChEBI" id="CHEBI:63528"/>
        <dbReference type="ChEBI" id="CHEBI:456216"/>
        <dbReference type="EC" id="2.7.4.9"/>
    </reaction>
</comment>
<evidence type="ECO:0000256" key="6">
    <source>
        <dbReference type="ARBA" id="ARBA00022741"/>
    </source>
</evidence>
<evidence type="ECO:0000256" key="16">
    <source>
        <dbReference type="ARBA" id="ARBA00066590"/>
    </source>
</evidence>
<dbReference type="GO" id="GO:0005739">
    <property type="term" value="C:mitochondrion"/>
    <property type="evidence" value="ECO:0007669"/>
    <property type="project" value="UniProtKB-SubCell"/>
</dbReference>
<dbReference type="GO" id="GO:0004798">
    <property type="term" value="F:dTMP kinase activity"/>
    <property type="evidence" value="ECO:0007669"/>
    <property type="project" value="UniProtKB-EC"/>
</dbReference>
<evidence type="ECO:0000313" key="22">
    <source>
        <dbReference type="Xenbase" id="XB-GENE-17334835"/>
    </source>
</evidence>
<evidence type="ECO:0000256" key="8">
    <source>
        <dbReference type="ARBA" id="ARBA00022840"/>
    </source>
</evidence>
<evidence type="ECO:0000313" key="20">
    <source>
        <dbReference type="Proteomes" id="UP000186698"/>
    </source>
</evidence>
<dbReference type="GO" id="GO:0006227">
    <property type="term" value="P:dUDP biosynthetic process"/>
    <property type="evidence" value="ECO:0007669"/>
    <property type="project" value="TreeGrafter"/>
</dbReference>
<feature type="domain" description="Thymidylate kinase-like" evidence="19">
    <location>
        <begin position="279"/>
        <end position="458"/>
    </location>
</feature>
<dbReference type="RefSeq" id="XP_018121406.1">
    <property type="nucleotide sequence ID" value="XM_018265917.2"/>
</dbReference>
<evidence type="ECO:0000256" key="15">
    <source>
        <dbReference type="ARBA" id="ARBA00051598"/>
    </source>
</evidence>
<dbReference type="GO" id="GO:0006235">
    <property type="term" value="P:dTTP biosynthetic process"/>
    <property type="evidence" value="ECO:0007669"/>
    <property type="project" value="TreeGrafter"/>
</dbReference>
<keyword evidence="6" id="KW-0547">Nucleotide-binding</keyword>
<evidence type="ECO:0000256" key="12">
    <source>
        <dbReference type="ARBA" id="ARBA00023128"/>
    </source>
</evidence>
<dbReference type="KEGG" id="xla:108718229"/>
<evidence type="ECO:0000256" key="10">
    <source>
        <dbReference type="ARBA" id="ARBA00022975"/>
    </source>
</evidence>
<dbReference type="HAMAP" id="MF_00165">
    <property type="entry name" value="Thymidylate_kinase"/>
    <property type="match status" value="1"/>
</dbReference>
<keyword evidence="10" id="KW-0665">Pyrimidine biosynthesis</keyword>
<evidence type="ECO:0000313" key="21">
    <source>
        <dbReference type="RefSeq" id="XP_018121406.1"/>
    </source>
</evidence>
<name>A0A8J0VGC1_XENLA</name>
<keyword evidence="7 21" id="KW-0418">Kinase</keyword>
<evidence type="ECO:0000256" key="5">
    <source>
        <dbReference type="ARBA" id="ARBA00022727"/>
    </source>
</evidence>
<protein>
    <recommendedName>
        <fullName evidence="17">UMP-CMP kinase 2, mitochondrial</fullName>
        <ecNumber evidence="16">2.7.4.14</ecNumber>
        <ecNumber evidence="3">2.7.4.9</ecNumber>
    </recommendedName>
    <alternativeName>
        <fullName evidence="18">Nucleoside-diphosphate kinase</fullName>
    </alternativeName>
</protein>
<evidence type="ECO:0000256" key="9">
    <source>
        <dbReference type="ARBA" id="ARBA00022946"/>
    </source>
</evidence>
<dbReference type="GO" id="GO:0006233">
    <property type="term" value="P:dTDP biosynthetic process"/>
    <property type="evidence" value="ECO:0007669"/>
    <property type="project" value="InterPro"/>
</dbReference>
<evidence type="ECO:0000256" key="2">
    <source>
        <dbReference type="ARBA" id="ARBA00009776"/>
    </source>
</evidence>
<evidence type="ECO:0000256" key="7">
    <source>
        <dbReference type="ARBA" id="ARBA00022777"/>
    </source>
</evidence>
<dbReference type="InterPro" id="IPR027417">
    <property type="entry name" value="P-loop_NTPase"/>
</dbReference>
<keyword evidence="11" id="KW-0175">Coiled coil</keyword>
<keyword evidence="12" id="KW-0496">Mitochondrion</keyword>
<reference evidence="21" key="1">
    <citation type="submission" date="2025-08" db="UniProtKB">
        <authorList>
            <consortium name="RefSeq"/>
        </authorList>
    </citation>
    <scope>IDENTIFICATION</scope>
    <source>
        <strain evidence="21">J_2021</strain>
        <tissue evidence="21">Erythrocytes</tissue>
    </source>
</reference>
<dbReference type="FunFam" id="3.40.50.300:FF:001133">
    <property type="entry name" value="UMP-CMP kinase 2, mitochondrial"/>
    <property type="match status" value="1"/>
</dbReference>
<dbReference type="OrthoDB" id="425602at2759"/>